<evidence type="ECO:0000256" key="9">
    <source>
        <dbReference type="PIRSR" id="PIRSR600823-3"/>
    </source>
</evidence>
<comment type="catalytic activity">
    <reaction evidence="1">
        <text>2 a phenolic donor + H2O2 = 2 a phenolic radical donor + 2 H2O</text>
        <dbReference type="Rhea" id="RHEA:56136"/>
        <dbReference type="ChEBI" id="CHEBI:15377"/>
        <dbReference type="ChEBI" id="CHEBI:16240"/>
        <dbReference type="ChEBI" id="CHEBI:139520"/>
        <dbReference type="ChEBI" id="CHEBI:139521"/>
        <dbReference type="EC" id="1.11.1.7"/>
    </reaction>
</comment>
<feature type="binding site" evidence="9">
    <location>
        <position position="16"/>
    </location>
    <ligand>
        <name>Ca(2+)</name>
        <dbReference type="ChEBI" id="CHEBI:29108"/>
        <label>1</label>
    </ligand>
</feature>
<accession>A0A392S6B2</accession>
<dbReference type="PRINTS" id="PR00461">
    <property type="entry name" value="PLPEROXIDASE"/>
</dbReference>
<dbReference type="SUPFAM" id="SSF48113">
    <property type="entry name" value="Heme-dependent peroxidases"/>
    <property type="match status" value="1"/>
</dbReference>
<feature type="non-terminal residue" evidence="12">
    <location>
        <position position="78"/>
    </location>
</feature>
<keyword evidence="4 12" id="KW-0575">Peroxidase</keyword>
<comment type="cofactor">
    <cofactor evidence="2">
        <name>heme b</name>
        <dbReference type="ChEBI" id="CHEBI:60344"/>
    </cofactor>
</comment>
<dbReference type="GO" id="GO:0006979">
    <property type="term" value="P:response to oxidative stress"/>
    <property type="evidence" value="ECO:0007669"/>
    <property type="project" value="InterPro"/>
</dbReference>
<sequence length="78" mass="8382">CDGSILLDDTYTLKGEKKAATNIHSLKGFEVIDKIKNFVESECPGIVSCADILTIAARDAVILVGGPYWDVPVGRKDS</sequence>
<dbReference type="GO" id="GO:0046872">
    <property type="term" value="F:metal ion binding"/>
    <property type="evidence" value="ECO:0007669"/>
    <property type="project" value="UniProtKB-KW"/>
</dbReference>
<keyword evidence="9" id="KW-0106">Calcium</keyword>
<dbReference type="PANTHER" id="PTHR31388:SF9">
    <property type="entry name" value="PEROXIDASE 11"/>
    <property type="match status" value="1"/>
</dbReference>
<evidence type="ECO:0000259" key="11">
    <source>
        <dbReference type="PROSITE" id="PS50873"/>
    </source>
</evidence>
<dbReference type="Proteomes" id="UP000265520">
    <property type="component" value="Unassembled WGS sequence"/>
</dbReference>
<keyword evidence="6 9" id="KW-0479">Metal-binding</keyword>
<comment type="caution">
    <text evidence="12">The sequence shown here is derived from an EMBL/GenBank/DDBJ whole genome shotgun (WGS) entry which is preliminary data.</text>
</comment>
<proteinExistence type="inferred from homology"/>
<keyword evidence="5" id="KW-0349">Heme</keyword>
<dbReference type="InterPro" id="IPR000823">
    <property type="entry name" value="Peroxidase_pln"/>
</dbReference>
<evidence type="ECO:0000256" key="2">
    <source>
        <dbReference type="ARBA" id="ARBA00001970"/>
    </source>
</evidence>
<keyword evidence="8" id="KW-0408">Iron</keyword>
<feature type="binding site" evidence="9">
    <location>
        <position position="2"/>
    </location>
    <ligand>
        <name>Ca(2+)</name>
        <dbReference type="ChEBI" id="CHEBI:29108"/>
        <label>1</label>
    </ligand>
</feature>
<evidence type="ECO:0000256" key="3">
    <source>
        <dbReference type="ARBA" id="ARBA00012313"/>
    </source>
</evidence>
<evidence type="ECO:0000256" key="6">
    <source>
        <dbReference type="ARBA" id="ARBA00022723"/>
    </source>
</evidence>
<dbReference type="Pfam" id="PF00141">
    <property type="entry name" value="peroxidase"/>
    <property type="match status" value="1"/>
</dbReference>
<organism evidence="12 13">
    <name type="scientific">Trifolium medium</name>
    <dbReference type="NCBI Taxonomy" id="97028"/>
    <lineage>
        <taxon>Eukaryota</taxon>
        <taxon>Viridiplantae</taxon>
        <taxon>Streptophyta</taxon>
        <taxon>Embryophyta</taxon>
        <taxon>Tracheophyta</taxon>
        <taxon>Spermatophyta</taxon>
        <taxon>Magnoliopsida</taxon>
        <taxon>eudicotyledons</taxon>
        <taxon>Gunneridae</taxon>
        <taxon>Pentapetalae</taxon>
        <taxon>rosids</taxon>
        <taxon>fabids</taxon>
        <taxon>Fabales</taxon>
        <taxon>Fabaceae</taxon>
        <taxon>Papilionoideae</taxon>
        <taxon>50 kb inversion clade</taxon>
        <taxon>NPAAA clade</taxon>
        <taxon>Hologalegina</taxon>
        <taxon>IRL clade</taxon>
        <taxon>Trifolieae</taxon>
        <taxon>Trifolium</taxon>
    </lineage>
</organism>
<evidence type="ECO:0000256" key="5">
    <source>
        <dbReference type="ARBA" id="ARBA00022617"/>
    </source>
</evidence>
<evidence type="ECO:0000256" key="7">
    <source>
        <dbReference type="ARBA" id="ARBA00023002"/>
    </source>
</evidence>
<evidence type="ECO:0000256" key="8">
    <source>
        <dbReference type="ARBA" id="ARBA00023004"/>
    </source>
</evidence>
<evidence type="ECO:0000256" key="4">
    <source>
        <dbReference type="ARBA" id="ARBA00022559"/>
    </source>
</evidence>
<dbReference type="PROSITE" id="PS50873">
    <property type="entry name" value="PEROXIDASE_4"/>
    <property type="match status" value="1"/>
</dbReference>
<dbReference type="Gene3D" id="1.10.520.10">
    <property type="match status" value="1"/>
</dbReference>
<comment type="cofactor">
    <cofactor evidence="9">
        <name>Ca(2+)</name>
        <dbReference type="ChEBI" id="CHEBI:29108"/>
    </cofactor>
    <text evidence="9">Binds 2 calcium ions per subunit.</text>
</comment>
<dbReference type="PRINTS" id="PR00458">
    <property type="entry name" value="PEROXIDASE"/>
</dbReference>
<feature type="non-terminal residue" evidence="12">
    <location>
        <position position="1"/>
    </location>
</feature>
<keyword evidence="13" id="KW-1185">Reference proteome</keyword>
<evidence type="ECO:0000313" key="13">
    <source>
        <dbReference type="Proteomes" id="UP000265520"/>
    </source>
</evidence>
<name>A0A392S6B2_9FABA</name>
<dbReference type="AlphaFoldDB" id="A0A392S6B2"/>
<dbReference type="InterPro" id="IPR010255">
    <property type="entry name" value="Haem_peroxidase_sf"/>
</dbReference>
<feature type="binding site" evidence="9">
    <location>
        <position position="4"/>
    </location>
    <ligand>
        <name>Ca(2+)</name>
        <dbReference type="ChEBI" id="CHEBI:29108"/>
        <label>1</label>
    </ligand>
</feature>
<keyword evidence="7" id="KW-0560">Oxidoreductase</keyword>
<evidence type="ECO:0000313" key="12">
    <source>
        <dbReference type="EMBL" id="MCI44239.1"/>
    </source>
</evidence>
<evidence type="ECO:0000256" key="10">
    <source>
        <dbReference type="RuleBase" id="RU004241"/>
    </source>
</evidence>
<comment type="similarity">
    <text evidence="10">Belongs to the peroxidase family.</text>
</comment>
<dbReference type="GO" id="GO:0140825">
    <property type="term" value="F:lactoperoxidase activity"/>
    <property type="evidence" value="ECO:0007669"/>
    <property type="project" value="UniProtKB-EC"/>
</dbReference>
<dbReference type="InterPro" id="IPR002016">
    <property type="entry name" value="Haem_peroxidase"/>
</dbReference>
<dbReference type="GO" id="GO:0020037">
    <property type="term" value="F:heme binding"/>
    <property type="evidence" value="ECO:0007669"/>
    <property type="project" value="InterPro"/>
</dbReference>
<dbReference type="EMBL" id="LXQA010327905">
    <property type="protein sequence ID" value="MCI44239.1"/>
    <property type="molecule type" value="Genomic_DNA"/>
</dbReference>
<evidence type="ECO:0000256" key="1">
    <source>
        <dbReference type="ARBA" id="ARBA00000189"/>
    </source>
</evidence>
<dbReference type="PANTHER" id="PTHR31388">
    <property type="entry name" value="PEROXIDASE 72-RELATED"/>
    <property type="match status" value="1"/>
</dbReference>
<dbReference type="EC" id="1.11.1.7" evidence="3"/>
<reference evidence="12 13" key="1">
    <citation type="journal article" date="2018" name="Front. Plant Sci.">
        <title>Red Clover (Trifolium pratense) and Zigzag Clover (T. medium) - A Picture of Genomic Similarities and Differences.</title>
        <authorList>
            <person name="Dluhosova J."/>
            <person name="Istvanek J."/>
            <person name="Nedelnik J."/>
            <person name="Repkova J."/>
        </authorList>
    </citation>
    <scope>NUCLEOTIDE SEQUENCE [LARGE SCALE GENOMIC DNA]</scope>
    <source>
        <strain evidence="13">cv. 10/8</strain>
        <tissue evidence="12">Leaf</tissue>
    </source>
</reference>
<protein>
    <recommendedName>
        <fullName evidence="3">peroxidase</fullName>
        <ecNumber evidence="3">1.11.1.7</ecNumber>
    </recommendedName>
</protein>
<feature type="domain" description="Plant heme peroxidase family profile" evidence="11">
    <location>
        <begin position="1"/>
        <end position="78"/>
    </location>
</feature>